<gene>
    <name evidence="1" type="ORF">FM104_01855</name>
</gene>
<protein>
    <submittedName>
        <fullName evidence="1">Uncharacterized protein</fullName>
    </submittedName>
</protein>
<name>A0A1R4IFK2_9MICO</name>
<organism evidence="1 2">
    <name type="scientific">Microbacterium esteraromaticum</name>
    <dbReference type="NCBI Taxonomy" id="57043"/>
    <lineage>
        <taxon>Bacteria</taxon>
        <taxon>Bacillati</taxon>
        <taxon>Actinomycetota</taxon>
        <taxon>Actinomycetes</taxon>
        <taxon>Micrococcales</taxon>
        <taxon>Microbacteriaceae</taxon>
        <taxon>Microbacterium</taxon>
    </lineage>
</organism>
<dbReference type="Proteomes" id="UP000196320">
    <property type="component" value="Unassembled WGS sequence"/>
</dbReference>
<dbReference type="AlphaFoldDB" id="A0A1R4IFK2"/>
<sequence length="74" mass="8390">MSYQRRQGQNQLRVITENTTDARAQFIDAVERDRADHGLANATEQKVHGLVDYRPVRLVNAEMAAPTTQAEHTK</sequence>
<evidence type="ECO:0000313" key="1">
    <source>
        <dbReference type="EMBL" id="SJN18610.1"/>
    </source>
</evidence>
<evidence type="ECO:0000313" key="2">
    <source>
        <dbReference type="Proteomes" id="UP000196320"/>
    </source>
</evidence>
<dbReference type="EMBL" id="FUKO01000007">
    <property type="protein sequence ID" value="SJN18610.1"/>
    <property type="molecule type" value="Genomic_DNA"/>
</dbReference>
<reference evidence="1 2" key="1">
    <citation type="submission" date="2017-02" db="EMBL/GenBank/DDBJ databases">
        <authorList>
            <person name="Peterson S.W."/>
        </authorList>
    </citation>
    <scope>NUCLEOTIDE SEQUENCE [LARGE SCALE GENOMIC DNA]</scope>
    <source>
        <strain evidence="1 2">B Mb 05.01</strain>
    </source>
</reference>
<proteinExistence type="predicted"/>
<accession>A0A1R4IFK2</accession>
<keyword evidence="2" id="KW-1185">Reference proteome</keyword>